<dbReference type="GO" id="GO:0008413">
    <property type="term" value="F:8-oxo-7,8-dihydroguanosine triphosphate pyrophosphatase activity"/>
    <property type="evidence" value="ECO:0007669"/>
    <property type="project" value="InterPro"/>
</dbReference>
<dbReference type="AlphaFoldDB" id="A0A9P3PP99"/>
<comment type="caution">
    <text evidence="25">The sequence shown here is derived from an EMBL/GenBank/DDBJ whole genome shotgun (WGS) entry which is preliminary data.</text>
</comment>
<evidence type="ECO:0000259" key="24">
    <source>
        <dbReference type="PROSITE" id="PS51462"/>
    </source>
</evidence>
<comment type="catalytic activity">
    <reaction evidence="22">
        <text>N(6)-methyl-dATP + H2O = N(6)-methyl-dAMP + diphosphate + H(+)</text>
        <dbReference type="Rhea" id="RHEA:67604"/>
        <dbReference type="ChEBI" id="CHEBI:15377"/>
        <dbReference type="ChEBI" id="CHEBI:15378"/>
        <dbReference type="ChEBI" id="CHEBI:33019"/>
        <dbReference type="ChEBI" id="CHEBI:169976"/>
        <dbReference type="ChEBI" id="CHEBI:172872"/>
    </reaction>
    <physiologicalReaction direction="left-to-right" evidence="22">
        <dbReference type="Rhea" id="RHEA:67605"/>
    </physiologicalReaction>
</comment>
<dbReference type="InterPro" id="IPR020084">
    <property type="entry name" value="NUDIX_hydrolase_CS"/>
</dbReference>
<comment type="catalytic activity">
    <reaction evidence="21">
        <text>O(6)-methyl-dGTP + H2O = O(6)-methyl-dGMP + diphosphate + H(+)</text>
        <dbReference type="Rhea" id="RHEA:67600"/>
        <dbReference type="ChEBI" id="CHEBI:15377"/>
        <dbReference type="ChEBI" id="CHEBI:15378"/>
        <dbReference type="ChEBI" id="CHEBI:33019"/>
        <dbReference type="ChEBI" id="CHEBI:169974"/>
        <dbReference type="ChEBI" id="CHEBI:169975"/>
    </reaction>
    <physiologicalReaction direction="left-to-right" evidence="21">
        <dbReference type="Rhea" id="RHEA:67601"/>
    </physiologicalReaction>
</comment>
<dbReference type="GO" id="GO:0042262">
    <property type="term" value="P:DNA protection"/>
    <property type="evidence" value="ECO:0007669"/>
    <property type="project" value="InterPro"/>
</dbReference>
<dbReference type="GO" id="GO:0046872">
    <property type="term" value="F:metal ion binding"/>
    <property type="evidence" value="ECO:0007669"/>
    <property type="project" value="UniProtKB-KW"/>
</dbReference>
<evidence type="ECO:0000256" key="15">
    <source>
        <dbReference type="ARBA" id="ARBA00029673"/>
    </source>
</evidence>
<comment type="similarity">
    <text evidence="3">Belongs to the Nudix hydrolase family.</text>
</comment>
<dbReference type="Gene3D" id="3.90.79.10">
    <property type="entry name" value="Nucleoside Triphosphate Pyrophosphohydrolase"/>
    <property type="match status" value="1"/>
</dbReference>
<evidence type="ECO:0000256" key="8">
    <source>
        <dbReference type="ARBA" id="ARBA00023242"/>
    </source>
</evidence>
<evidence type="ECO:0000256" key="18">
    <source>
        <dbReference type="ARBA" id="ARBA00031927"/>
    </source>
</evidence>
<evidence type="ECO:0000256" key="11">
    <source>
        <dbReference type="ARBA" id="ARBA00024486"/>
    </source>
</evidence>
<keyword evidence="6" id="KW-0378">Hydrolase</keyword>
<dbReference type="Pfam" id="PF00293">
    <property type="entry name" value="NUDIX"/>
    <property type="match status" value="1"/>
</dbReference>
<dbReference type="PANTHER" id="PTHR43758">
    <property type="entry name" value="7,8-DIHYDRO-8-OXOGUANINE TRIPHOSPHATASE"/>
    <property type="match status" value="1"/>
</dbReference>
<evidence type="ECO:0000256" key="14">
    <source>
        <dbReference type="ARBA" id="ARBA00026218"/>
    </source>
</evidence>
<evidence type="ECO:0000256" key="16">
    <source>
        <dbReference type="ARBA" id="ARBA00030634"/>
    </source>
</evidence>
<dbReference type="CDD" id="cd03427">
    <property type="entry name" value="NUDIX_MTH1_Nudt1"/>
    <property type="match status" value="1"/>
</dbReference>
<organism evidence="25 26">
    <name type="scientific">Lyophyllum shimeji</name>
    <name type="common">Hon-shimeji</name>
    <name type="synonym">Tricholoma shimeji</name>
    <dbReference type="NCBI Taxonomy" id="47721"/>
    <lineage>
        <taxon>Eukaryota</taxon>
        <taxon>Fungi</taxon>
        <taxon>Dikarya</taxon>
        <taxon>Basidiomycota</taxon>
        <taxon>Agaricomycotina</taxon>
        <taxon>Agaricomycetes</taxon>
        <taxon>Agaricomycetidae</taxon>
        <taxon>Agaricales</taxon>
        <taxon>Tricholomatineae</taxon>
        <taxon>Lyophyllaceae</taxon>
        <taxon>Lyophyllum</taxon>
    </lineage>
</organism>
<evidence type="ECO:0000256" key="10">
    <source>
        <dbReference type="ARBA" id="ARBA00024459"/>
    </source>
</evidence>
<comment type="cofactor">
    <cofactor evidence="1">
        <name>Mg(2+)</name>
        <dbReference type="ChEBI" id="CHEBI:18420"/>
    </cofactor>
</comment>
<dbReference type="InterPro" id="IPR015797">
    <property type="entry name" value="NUDIX_hydrolase-like_dom_sf"/>
</dbReference>
<dbReference type="PANTHER" id="PTHR43758:SF2">
    <property type="entry name" value="OXIDIZED PURINE NUCLEOSIDE TRIPHOSPHATE HYDROLASE"/>
    <property type="match status" value="1"/>
</dbReference>
<dbReference type="InterPro" id="IPR003563">
    <property type="entry name" value="8ODP"/>
</dbReference>
<dbReference type="Proteomes" id="UP001063166">
    <property type="component" value="Unassembled WGS sequence"/>
</dbReference>
<evidence type="ECO:0000256" key="2">
    <source>
        <dbReference type="ARBA" id="ARBA00004123"/>
    </source>
</evidence>
<evidence type="ECO:0000256" key="13">
    <source>
        <dbReference type="ARBA" id="ARBA00026103"/>
    </source>
</evidence>
<dbReference type="SUPFAM" id="SSF55811">
    <property type="entry name" value="Nudix"/>
    <property type="match status" value="1"/>
</dbReference>
<sequence length="203" mass="22557">MPSPPRATPPGIDGNLKHVVSGGDDAEWMPFETRKLYTNAFIVQDGKVLLGYKKRGFGKHKYNGFGGKVEDGETSQEAALRELEEEAGITAPLEYAGTLLFLSEGSDVAFHIDIYRAEEYSGTIAETDEMRPEWFALPSINPQGPEASSPSIPFAQMWDTDVHWMPLLFSKTAFVGRADFKREGDVFAPHKWWFGVSADVELP</sequence>
<evidence type="ECO:0000256" key="7">
    <source>
        <dbReference type="ARBA" id="ARBA00022842"/>
    </source>
</evidence>
<comment type="subcellular location">
    <subcellularLocation>
        <location evidence="2">Nucleus</location>
    </subcellularLocation>
</comment>
<dbReference type="EMBL" id="BRPK01000006">
    <property type="protein sequence ID" value="GLB39079.1"/>
    <property type="molecule type" value="Genomic_DNA"/>
</dbReference>
<evidence type="ECO:0000256" key="17">
    <source>
        <dbReference type="ARBA" id="ARBA00030682"/>
    </source>
</evidence>
<comment type="catalytic activity">
    <reaction evidence="12">
        <text>2-oxo-ATP + H2O = 2-oxo-AMP + diphosphate + H(+)</text>
        <dbReference type="Rhea" id="RHEA:67392"/>
        <dbReference type="ChEBI" id="CHEBI:15377"/>
        <dbReference type="ChEBI" id="CHEBI:15378"/>
        <dbReference type="ChEBI" id="CHEBI:33019"/>
        <dbReference type="ChEBI" id="CHEBI:71395"/>
        <dbReference type="ChEBI" id="CHEBI:172878"/>
    </reaction>
    <physiologicalReaction direction="left-to-right" evidence="12">
        <dbReference type="Rhea" id="RHEA:67393"/>
    </physiologicalReaction>
</comment>
<evidence type="ECO:0000256" key="23">
    <source>
        <dbReference type="ARBA" id="ARBA00053094"/>
    </source>
</evidence>
<keyword evidence="7" id="KW-0460">Magnesium</keyword>
<comment type="function">
    <text evidence="23">Oxidized purine nucleoside triphosphate hydrolase which is a prominent sanitizer of the oxidized nucleotide pool. Catalyzes the hydrolysis of 2-oxo-dATP (2-hydroxy-dATP) into 2-oxo-dAMP. Also has a significant hydrolase activity toward 2-oxo-ATP, 8-oxo-dGTP and 8-oxo-dATP. Through the hydrolysis of oxidized purine nucleoside triphosphates, prevents their incorporation into DNA and the subsequent transversions A:T to C:G and G:C to T:A. Also catalyzes the hydrolysis of methylated purine nucleoside triphosphate preventing their integration into DNA. Through this antimutagenic activity protects cells from oxidative stress.</text>
</comment>
<keyword evidence="8" id="KW-0539">Nucleus</keyword>
<evidence type="ECO:0000256" key="12">
    <source>
        <dbReference type="ARBA" id="ARBA00024596"/>
    </source>
</evidence>
<accession>A0A9P3PP99</accession>
<keyword evidence="26" id="KW-1185">Reference proteome</keyword>
<reference evidence="25" key="1">
    <citation type="submission" date="2022-07" db="EMBL/GenBank/DDBJ databases">
        <title>The genome of Lyophyllum shimeji provides insight into the initial evolution of ectomycorrhizal fungal genome.</title>
        <authorList>
            <person name="Kobayashi Y."/>
            <person name="Shibata T."/>
            <person name="Hirakawa H."/>
            <person name="Shigenobu S."/>
            <person name="Nishiyama T."/>
            <person name="Yamada A."/>
            <person name="Hasebe M."/>
            <person name="Kawaguchi M."/>
        </authorList>
    </citation>
    <scope>NUCLEOTIDE SEQUENCE</scope>
    <source>
        <strain evidence="25">AT787</strain>
    </source>
</reference>
<comment type="catalytic activity">
    <reaction evidence="11">
        <text>8-oxo-dGTP + H2O = 8-oxo-dGMP + diphosphate + H(+)</text>
        <dbReference type="Rhea" id="RHEA:31575"/>
        <dbReference type="ChEBI" id="CHEBI:15377"/>
        <dbReference type="ChEBI" id="CHEBI:15378"/>
        <dbReference type="ChEBI" id="CHEBI:33019"/>
        <dbReference type="ChEBI" id="CHEBI:63224"/>
        <dbReference type="ChEBI" id="CHEBI:77896"/>
    </reaction>
    <physiologicalReaction direction="left-to-right" evidence="11">
        <dbReference type="Rhea" id="RHEA:31576"/>
    </physiologicalReaction>
</comment>
<dbReference type="GO" id="GO:0005634">
    <property type="term" value="C:nucleus"/>
    <property type="evidence" value="ECO:0007669"/>
    <property type="project" value="UniProtKB-SubCell"/>
</dbReference>
<evidence type="ECO:0000256" key="9">
    <source>
        <dbReference type="ARBA" id="ARBA00024448"/>
    </source>
</evidence>
<dbReference type="PRINTS" id="PR01403">
    <property type="entry name" value="8OXTPHPHTASE"/>
</dbReference>
<protein>
    <recommendedName>
        <fullName evidence="14">Oxidized purine nucleoside triphosphate hydrolase</fullName>
        <ecNumber evidence="13">3.6.1.56</ecNumber>
    </recommendedName>
    <alternativeName>
        <fullName evidence="18">2-hydroxy-dATP diphosphatase</fullName>
    </alternativeName>
    <alternativeName>
        <fullName evidence="17">7,8-dihydro-8-oxoguanine triphosphatase</fullName>
    </alternativeName>
    <alternativeName>
        <fullName evidence="16">8-oxo-dGTPase</fullName>
    </alternativeName>
    <alternativeName>
        <fullName evidence="19">Methylated purine nucleoside triphosphate hydrolase</fullName>
    </alternativeName>
    <alternativeName>
        <fullName evidence="15">Nucleoside diphosphate-linked moiety X motif 1</fullName>
    </alternativeName>
</protein>
<dbReference type="EC" id="3.6.1.56" evidence="13"/>
<evidence type="ECO:0000256" key="1">
    <source>
        <dbReference type="ARBA" id="ARBA00001946"/>
    </source>
</evidence>
<feature type="domain" description="Nudix hydrolase" evidence="24">
    <location>
        <begin position="33"/>
        <end position="160"/>
    </location>
</feature>
<evidence type="ECO:0000256" key="5">
    <source>
        <dbReference type="ARBA" id="ARBA00022723"/>
    </source>
</evidence>
<dbReference type="GO" id="GO:0005737">
    <property type="term" value="C:cytoplasm"/>
    <property type="evidence" value="ECO:0007669"/>
    <property type="project" value="TreeGrafter"/>
</dbReference>
<gene>
    <name evidence="25" type="ORF">LshimejAT787_0602410</name>
</gene>
<keyword evidence="5" id="KW-0479">Metal-binding</keyword>
<comment type="catalytic activity">
    <reaction evidence="10">
        <text>2-oxo-dATP + H2O = 2-oxo-dAMP + diphosphate + H(+)</text>
        <dbReference type="Rhea" id="RHEA:31583"/>
        <dbReference type="ChEBI" id="CHEBI:15377"/>
        <dbReference type="ChEBI" id="CHEBI:15378"/>
        <dbReference type="ChEBI" id="CHEBI:33019"/>
        <dbReference type="ChEBI" id="CHEBI:63212"/>
        <dbReference type="ChEBI" id="CHEBI:77897"/>
        <dbReference type="EC" id="3.6.1.56"/>
    </reaction>
    <physiologicalReaction direction="left-to-right" evidence="10">
        <dbReference type="Rhea" id="RHEA:31584"/>
    </physiologicalReaction>
</comment>
<evidence type="ECO:0000256" key="19">
    <source>
        <dbReference type="ARBA" id="ARBA00032071"/>
    </source>
</evidence>
<proteinExistence type="inferred from homology"/>
<evidence type="ECO:0000256" key="6">
    <source>
        <dbReference type="ARBA" id="ARBA00022801"/>
    </source>
</evidence>
<evidence type="ECO:0000256" key="20">
    <source>
        <dbReference type="ARBA" id="ARBA00048002"/>
    </source>
</evidence>
<dbReference type="PROSITE" id="PS51462">
    <property type="entry name" value="NUDIX"/>
    <property type="match status" value="1"/>
</dbReference>
<evidence type="ECO:0000256" key="3">
    <source>
        <dbReference type="ARBA" id="ARBA00005582"/>
    </source>
</evidence>
<comment type="subunit">
    <text evidence="4">Monomer.</text>
</comment>
<comment type="catalytic activity">
    <reaction evidence="20">
        <text>N(6)-methyl-ATP + H2O = N(6)-methyl-AMP + diphosphate + H(+)</text>
        <dbReference type="Rhea" id="RHEA:67608"/>
        <dbReference type="ChEBI" id="CHEBI:15377"/>
        <dbReference type="ChEBI" id="CHEBI:15378"/>
        <dbReference type="ChEBI" id="CHEBI:33019"/>
        <dbReference type="ChEBI" id="CHEBI:144842"/>
        <dbReference type="ChEBI" id="CHEBI:172873"/>
    </reaction>
    <physiologicalReaction direction="left-to-right" evidence="20">
        <dbReference type="Rhea" id="RHEA:67609"/>
    </physiologicalReaction>
</comment>
<evidence type="ECO:0000256" key="21">
    <source>
        <dbReference type="ARBA" id="ARBA00048894"/>
    </source>
</evidence>
<name>A0A9P3PP99_LYOSH</name>
<evidence type="ECO:0000256" key="22">
    <source>
        <dbReference type="ARBA" id="ARBA00049032"/>
    </source>
</evidence>
<evidence type="ECO:0000313" key="26">
    <source>
        <dbReference type="Proteomes" id="UP001063166"/>
    </source>
</evidence>
<dbReference type="GO" id="GO:0008828">
    <property type="term" value="F:dATP diphosphatase activity"/>
    <property type="evidence" value="ECO:0007669"/>
    <property type="project" value="UniProtKB-EC"/>
</dbReference>
<dbReference type="InterPro" id="IPR000086">
    <property type="entry name" value="NUDIX_hydrolase_dom"/>
</dbReference>
<evidence type="ECO:0000313" key="25">
    <source>
        <dbReference type="EMBL" id="GLB39079.1"/>
    </source>
</evidence>
<evidence type="ECO:0000256" key="4">
    <source>
        <dbReference type="ARBA" id="ARBA00011245"/>
    </source>
</evidence>
<dbReference type="PROSITE" id="PS00893">
    <property type="entry name" value="NUDIX_BOX"/>
    <property type="match status" value="1"/>
</dbReference>
<dbReference type="OrthoDB" id="447842at2759"/>
<comment type="catalytic activity">
    <reaction evidence="9">
        <text>8-oxo-dATP + H2O = 8-oxo-dAMP + diphosphate + H(+)</text>
        <dbReference type="Rhea" id="RHEA:65396"/>
        <dbReference type="ChEBI" id="CHEBI:15377"/>
        <dbReference type="ChEBI" id="CHEBI:15378"/>
        <dbReference type="ChEBI" id="CHEBI:33019"/>
        <dbReference type="ChEBI" id="CHEBI:71361"/>
        <dbReference type="ChEBI" id="CHEBI:172871"/>
    </reaction>
    <physiologicalReaction direction="left-to-right" evidence="9">
        <dbReference type="Rhea" id="RHEA:65397"/>
    </physiologicalReaction>
</comment>